<keyword evidence="4" id="KW-1133">Transmembrane helix</keyword>
<proteinExistence type="predicted"/>
<dbReference type="PROSITE" id="PS51212">
    <property type="entry name" value="WSC"/>
    <property type="match status" value="1"/>
</dbReference>
<evidence type="ECO:0000313" key="9">
    <source>
        <dbReference type="Proteomes" id="UP000095280"/>
    </source>
</evidence>
<keyword evidence="6" id="KW-0325">Glycoprotein</keyword>
<keyword evidence="3" id="KW-0732">Signal</keyword>
<keyword evidence="9" id="KW-1185">Reference proteome</keyword>
<dbReference type="PANTHER" id="PTHR24269:SF16">
    <property type="entry name" value="PROTEIN SLG1"/>
    <property type="match status" value="1"/>
</dbReference>
<dbReference type="WBParaSite" id="maker-uti_cns_0001064-snap-gene-0.2-mRNA-1">
    <property type="protein sequence ID" value="maker-uti_cns_0001064-snap-gene-0.2-mRNA-1"/>
    <property type="gene ID" value="maker-uti_cns_0001064-snap-gene-0.2"/>
</dbReference>
<dbReference type="AlphaFoldDB" id="A0A1I8G6Z3"/>
<evidence type="ECO:0000256" key="5">
    <source>
        <dbReference type="ARBA" id="ARBA00023136"/>
    </source>
</evidence>
<comment type="subcellular location">
    <subcellularLocation>
        <location evidence="1">Membrane</location>
        <topology evidence="1">Single-pass membrane protein</topology>
    </subcellularLocation>
</comment>
<dbReference type="Pfam" id="PF01822">
    <property type="entry name" value="WSC"/>
    <property type="match status" value="1"/>
</dbReference>
<keyword evidence="5" id="KW-0472">Membrane</keyword>
<evidence type="ECO:0000313" key="10">
    <source>
        <dbReference type="WBParaSite" id="maker-uti_cns_0001064-snap-gene-0.2-mRNA-1"/>
    </source>
</evidence>
<evidence type="ECO:0000259" key="8">
    <source>
        <dbReference type="PROSITE" id="PS51212"/>
    </source>
</evidence>
<dbReference type="PANTHER" id="PTHR24269">
    <property type="entry name" value="KREMEN PROTEIN"/>
    <property type="match status" value="1"/>
</dbReference>
<dbReference type="Proteomes" id="UP000095280">
    <property type="component" value="Unplaced"/>
</dbReference>
<organism evidence="9 10">
    <name type="scientific">Macrostomum lignano</name>
    <dbReference type="NCBI Taxonomy" id="282301"/>
    <lineage>
        <taxon>Eukaryota</taxon>
        <taxon>Metazoa</taxon>
        <taxon>Spiralia</taxon>
        <taxon>Lophotrochozoa</taxon>
        <taxon>Platyhelminthes</taxon>
        <taxon>Rhabditophora</taxon>
        <taxon>Macrostomorpha</taxon>
        <taxon>Macrostomida</taxon>
        <taxon>Macrostomidae</taxon>
        <taxon>Macrostomum</taxon>
    </lineage>
</organism>
<keyword evidence="2" id="KW-0812">Transmembrane</keyword>
<feature type="domain" description="WSC" evidence="8">
    <location>
        <begin position="45"/>
        <end position="139"/>
    </location>
</feature>
<dbReference type="InterPro" id="IPR002889">
    <property type="entry name" value="WSC_carb-bd"/>
</dbReference>
<dbReference type="GO" id="GO:0005886">
    <property type="term" value="C:plasma membrane"/>
    <property type="evidence" value="ECO:0007669"/>
    <property type="project" value="TreeGrafter"/>
</dbReference>
<evidence type="ECO:0000256" key="6">
    <source>
        <dbReference type="ARBA" id="ARBA00023180"/>
    </source>
</evidence>
<evidence type="ECO:0000256" key="2">
    <source>
        <dbReference type="ARBA" id="ARBA00022692"/>
    </source>
</evidence>
<evidence type="ECO:0000256" key="3">
    <source>
        <dbReference type="ARBA" id="ARBA00022729"/>
    </source>
</evidence>
<protein>
    <submittedName>
        <fullName evidence="10">WSC domain-containing protein</fullName>
    </submittedName>
</protein>
<feature type="region of interest" description="Disordered" evidence="7">
    <location>
        <begin position="1"/>
        <end position="21"/>
    </location>
</feature>
<accession>A0A1I8G6Z3</accession>
<reference evidence="10" key="1">
    <citation type="submission" date="2016-11" db="UniProtKB">
        <authorList>
            <consortium name="WormBaseParasite"/>
        </authorList>
    </citation>
    <scope>IDENTIFICATION</scope>
</reference>
<name>A0A1I8G6Z3_9PLAT</name>
<sequence length="271" mass="29560">CYRSGRVGERQQVAGEQPLGENGGLAVGSGAVLFPPTGTWQLTSRFEKTAAWQSSLVLHLAAQRRAELAATGQCTSYAAPSALWSTSRYSGVQNNFDCYCGNSYGSLGKDLESNCNKPCAGDATKICGGSNRNSVYALTYLASKNTYMMIDQSNQPVKCDLTVHWPVAATRLFVARPKCSTRDDCQAAVFSKRLVNCHLLAFALPANQPDRPDWTLYVRESSTSEFTFQSAEKYSARADCQATVFSKRLLTCHLLAFAYPTRPITLCLCVA</sequence>
<evidence type="ECO:0000256" key="4">
    <source>
        <dbReference type="ARBA" id="ARBA00022989"/>
    </source>
</evidence>
<dbReference type="InterPro" id="IPR051836">
    <property type="entry name" value="Kremen_rcpt"/>
</dbReference>
<evidence type="ECO:0000256" key="1">
    <source>
        <dbReference type="ARBA" id="ARBA00004167"/>
    </source>
</evidence>
<evidence type="ECO:0000256" key="7">
    <source>
        <dbReference type="SAM" id="MobiDB-lite"/>
    </source>
</evidence>